<protein>
    <submittedName>
        <fullName evidence="4">Telomere binding protein</fullName>
    </submittedName>
</protein>
<feature type="region of interest" description="Disordered" evidence="2">
    <location>
        <begin position="530"/>
        <end position="607"/>
    </location>
</feature>
<dbReference type="PANTHER" id="PTHR15830:SF10">
    <property type="entry name" value="TELOMERE LENGTH REGULATION PROTEIN TEL2 HOMOLOG"/>
    <property type="match status" value="1"/>
</dbReference>
<dbReference type="EMBL" id="CP120628">
    <property type="protein sequence ID" value="WEW58847.1"/>
    <property type="molecule type" value="Genomic_DNA"/>
</dbReference>
<dbReference type="Pfam" id="PF10193">
    <property type="entry name" value="Telomere_reg-2"/>
    <property type="match status" value="1"/>
</dbReference>
<dbReference type="GO" id="GO:0051879">
    <property type="term" value="F:Hsp90 protein binding"/>
    <property type="evidence" value="ECO:0007669"/>
    <property type="project" value="TreeGrafter"/>
</dbReference>
<evidence type="ECO:0000259" key="3">
    <source>
        <dbReference type="Pfam" id="PF10193"/>
    </source>
</evidence>
<feature type="compositionally biased region" description="Polar residues" evidence="2">
    <location>
        <begin position="25"/>
        <end position="38"/>
    </location>
</feature>
<dbReference type="AlphaFoldDB" id="A0AAF0DHV4"/>
<evidence type="ECO:0000313" key="5">
    <source>
        <dbReference type="Proteomes" id="UP001219355"/>
    </source>
</evidence>
<keyword evidence="5" id="KW-1185">Reference proteome</keyword>
<organism evidence="4 5">
    <name type="scientific">Emydomyces testavorans</name>
    <dbReference type="NCBI Taxonomy" id="2070801"/>
    <lineage>
        <taxon>Eukaryota</taxon>
        <taxon>Fungi</taxon>
        <taxon>Dikarya</taxon>
        <taxon>Ascomycota</taxon>
        <taxon>Pezizomycotina</taxon>
        <taxon>Eurotiomycetes</taxon>
        <taxon>Eurotiomycetidae</taxon>
        <taxon>Onygenales</taxon>
        <taxon>Nannizziopsiaceae</taxon>
        <taxon>Emydomyces</taxon>
    </lineage>
</organism>
<feature type="compositionally biased region" description="Basic and acidic residues" evidence="2">
    <location>
        <begin position="530"/>
        <end position="545"/>
    </location>
</feature>
<dbReference type="GO" id="GO:0042162">
    <property type="term" value="F:telomeric DNA binding"/>
    <property type="evidence" value="ECO:0007669"/>
    <property type="project" value="TreeGrafter"/>
</dbReference>
<proteinExistence type="inferred from homology"/>
<dbReference type="Proteomes" id="UP001219355">
    <property type="component" value="Chromosome 2"/>
</dbReference>
<dbReference type="InterPro" id="IPR051970">
    <property type="entry name" value="TEL2_Regulation"/>
</dbReference>
<dbReference type="GO" id="GO:0005829">
    <property type="term" value="C:cytosol"/>
    <property type="evidence" value="ECO:0007669"/>
    <property type="project" value="TreeGrafter"/>
</dbReference>
<evidence type="ECO:0000256" key="2">
    <source>
        <dbReference type="SAM" id="MobiDB-lite"/>
    </source>
</evidence>
<sequence>MDSLLTAVKTVDIGNRREEDGLSEAVSQSTTGSALQEKNATDEPWVIDTPQEALRALSSGPSEVELLQVLNFLDPVHTHKTGYDITDPESFTISILNSLITVVITDRWTAIETEHSSSPKAKRSHTAKSIVLRCFTSVSGIGALIANLRTSLDRLPAQQTGGSLGRQILLRDTVSVLSYVLQTPGLLLKIFQRSAKIASATRKRLAWSQLIAFLASGRVLSIAAEAFESMKDVELPSSIRWIGEGKSYASWLGRCIVSMALSLEDADDEGWKSLAKFTQRSLGLGYLNELSNEVYIGLLLESDFRKKTFGTLVGLLEQQSQKRILESIMQGLEEKYLPDHTGNSSISLQNPETNVAVRGVSAAVALILDLLPSLTSHLIDCLIQGVGGKIRGINMRRALVVMFANRSDILSEILNRAIVLFGDELYIKHAPQMAQEANSQIILLTAGYLHRSSATELVSITKSGPYLSAITHRIGASLPRSRFLGMVVGSSLSKLTDPPDKALSFQSHEMQSQDALWYMSLIEVRDEVGTPSDLAKKDTGVEKSKSTSSQSFQRPAKHRPSPTTDRTRIISIEEISDKSEEEDMYAYDKPDTDASDSEEDPTLLQRSKPSAPIYVRDLISALRDTENPERYNLAIGTAPNLIRRKAAFGTEIVENANDLALHLVSLQDKYDLPQFHERRLESLIALIVALPSQMARWMAHTLFNVDLSLAHRSSILVALGLAAREVAGFRDEDAKAMGLGGSSDQAFPSKRLPEHLESIYGSPKAPIENISKRISQSILEPLALTAADTLTGPNVMKLQPLSSRANEARQKQEHEIRRRQKSVPKDIHETLLKAFLLPLLGEFGVMMYTMRSFGNNNPFLEPHIISLFLQTVTLLLATIGPYAPNLNLSTSEIFSLLTTLHNLPVASDPIVLPAILSLFLTVVDINIVSGSTAEESLVTQLSTSVLELREWVDGVFERASKEDERVRALAAGIMVKLQEVTKRYQGRLLGLDAKFEY</sequence>
<dbReference type="InterPro" id="IPR038528">
    <property type="entry name" value="TEL2_C_sf"/>
</dbReference>
<feature type="region of interest" description="Disordered" evidence="2">
    <location>
        <begin position="19"/>
        <end position="43"/>
    </location>
</feature>
<accession>A0AAF0DHV4</accession>
<reference evidence="4" key="1">
    <citation type="submission" date="2023-03" db="EMBL/GenBank/DDBJ databases">
        <title>Emydomyces testavorans Genome Sequence.</title>
        <authorList>
            <person name="Hoyer L."/>
        </authorList>
    </citation>
    <scope>NUCLEOTIDE SEQUENCE</scope>
    <source>
        <strain evidence="4">16-2883</strain>
    </source>
</reference>
<comment type="similarity">
    <text evidence="1">Belongs to the TEL2 family.</text>
</comment>
<dbReference type="InterPro" id="IPR019337">
    <property type="entry name" value="Telomere_length_regulation_dom"/>
</dbReference>
<feature type="domain" description="Telomere length regulation protein conserved" evidence="3">
    <location>
        <begin position="612"/>
        <end position="723"/>
    </location>
</feature>
<dbReference type="Gene3D" id="1.25.40.720">
    <property type="entry name" value="Telomere length regulation protein 2, C-terminal domain"/>
    <property type="match status" value="1"/>
</dbReference>
<evidence type="ECO:0000313" key="4">
    <source>
        <dbReference type="EMBL" id="WEW58847.1"/>
    </source>
</evidence>
<dbReference type="PANTHER" id="PTHR15830">
    <property type="entry name" value="TELOMERE LENGTH REGULATION PROTEIN TEL2 FAMILY MEMBER"/>
    <property type="match status" value="1"/>
</dbReference>
<name>A0AAF0DHV4_9EURO</name>
<dbReference type="GO" id="GO:0051083">
    <property type="term" value="P:'de novo' cotranslational protein folding"/>
    <property type="evidence" value="ECO:0007669"/>
    <property type="project" value="TreeGrafter"/>
</dbReference>
<gene>
    <name evidence="4" type="primary">TEL2</name>
    <name evidence="4" type="ORF">PRK78_004315</name>
</gene>
<evidence type="ECO:0000256" key="1">
    <source>
        <dbReference type="ARBA" id="ARBA00006133"/>
    </source>
</evidence>